<keyword evidence="1" id="KW-0472">Membrane</keyword>
<dbReference type="Proteomes" id="UP001443914">
    <property type="component" value="Unassembled WGS sequence"/>
</dbReference>
<accession>A0AAW1JTS2</accession>
<comment type="caution">
    <text evidence="2">The sequence shown here is derived from an EMBL/GenBank/DDBJ whole genome shotgun (WGS) entry which is preliminary data.</text>
</comment>
<name>A0AAW1JTS2_SAPOF</name>
<dbReference type="InterPro" id="IPR039926">
    <property type="entry name" value="Egg_app_1"/>
</dbReference>
<feature type="transmembrane region" description="Helical" evidence="1">
    <location>
        <begin position="81"/>
        <end position="104"/>
    </location>
</feature>
<protein>
    <submittedName>
        <fullName evidence="2">Uncharacterized protein</fullName>
    </submittedName>
</protein>
<keyword evidence="3" id="KW-1185">Reference proteome</keyword>
<evidence type="ECO:0000256" key="1">
    <source>
        <dbReference type="SAM" id="Phobius"/>
    </source>
</evidence>
<dbReference type="EMBL" id="JBDFQZ010000007">
    <property type="protein sequence ID" value="KAK9707140.1"/>
    <property type="molecule type" value="Genomic_DNA"/>
</dbReference>
<dbReference type="PANTHER" id="PTHR33333">
    <property type="entry name" value="ERYTHROCYTE MEMBRANE PROTEIN 1-LIKE"/>
    <property type="match status" value="1"/>
</dbReference>
<evidence type="ECO:0000313" key="3">
    <source>
        <dbReference type="Proteomes" id="UP001443914"/>
    </source>
</evidence>
<keyword evidence="1" id="KW-0812">Transmembrane</keyword>
<sequence length="193" mass="21915">MSNQVTTLKLNRFISYLQQPTTTNQTQSPSPSPRSDFIALILFHLKQLLDFIPGLFTAFFDKLNNIFPPETRDQWLQAAAHLLPFIIVCALLLCFLFCCLPVILRCFISVFVAIFNLIKGFFMLLFNLIIGFFMLLINAFKSMFRCLCCCGQRSVKMMKAPGLGGKLYIPRPGFESNPAAYFRGLRASSSPLY</sequence>
<evidence type="ECO:0000313" key="2">
    <source>
        <dbReference type="EMBL" id="KAK9707140.1"/>
    </source>
</evidence>
<dbReference type="PANTHER" id="PTHR33333:SF46">
    <property type="entry name" value="LOW QUALITY PROTEIN: GLYCINE-RICH PROTEIN DOT1"/>
    <property type="match status" value="1"/>
</dbReference>
<dbReference type="AlphaFoldDB" id="A0AAW1JTS2"/>
<reference evidence="2" key="1">
    <citation type="submission" date="2024-03" db="EMBL/GenBank/DDBJ databases">
        <title>WGS assembly of Saponaria officinalis var. Norfolk2.</title>
        <authorList>
            <person name="Jenkins J."/>
            <person name="Shu S."/>
            <person name="Grimwood J."/>
            <person name="Barry K."/>
            <person name="Goodstein D."/>
            <person name="Schmutz J."/>
            <person name="Leebens-Mack J."/>
            <person name="Osbourn A."/>
        </authorList>
    </citation>
    <scope>NUCLEOTIDE SEQUENCE [LARGE SCALE GENOMIC DNA]</scope>
    <source>
        <strain evidence="2">JIC</strain>
    </source>
</reference>
<keyword evidence="1" id="KW-1133">Transmembrane helix</keyword>
<organism evidence="2 3">
    <name type="scientific">Saponaria officinalis</name>
    <name type="common">Common soapwort</name>
    <name type="synonym">Lychnis saponaria</name>
    <dbReference type="NCBI Taxonomy" id="3572"/>
    <lineage>
        <taxon>Eukaryota</taxon>
        <taxon>Viridiplantae</taxon>
        <taxon>Streptophyta</taxon>
        <taxon>Embryophyta</taxon>
        <taxon>Tracheophyta</taxon>
        <taxon>Spermatophyta</taxon>
        <taxon>Magnoliopsida</taxon>
        <taxon>eudicotyledons</taxon>
        <taxon>Gunneridae</taxon>
        <taxon>Pentapetalae</taxon>
        <taxon>Caryophyllales</taxon>
        <taxon>Caryophyllaceae</taxon>
        <taxon>Caryophylleae</taxon>
        <taxon>Saponaria</taxon>
    </lineage>
</organism>
<feature type="transmembrane region" description="Helical" evidence="1">
    <location>
        <begin position="110"/>
        <end position="137"/>
    </location>
</feature>
<gene>
    <name evidence="2" type="ORF">RND81_07G175100</name>
</gene>
<proteinExistence type="predicted"/>